<name>A0A224YLN8_9ACAR</name>
<evidence type="ECO:0000313" key="2">
    <source>
        <dbReference type="EMBL" id="MAA14904.1"/>
    </source>
</evidence>
<dbReference type="GO" id="GO:0005576">
    <property type="term" value="C:extracellular region"/>
    <property type="evidence" value="ECO:0007669"/>
    <property type="project" value="InterPro"/>
</dbReference>
<protein>
    <submittedName>
        <fullName evidence="2">Ixodegrin B</fullName>
    </submittedName>
</protein>
<dbReference type="EMBL" id="GFPF01003758">
    <property type="protein sequence ID" value="MAA14904.1"/>
    <property type="molecule type" value="Transcribed_RNA"/>
</dbReference>
<dbReference type="AlphaFoldDB" id="A0A224YLN8"/>
<dbReference type="GO" id="GO:0016042">
    <property type="term" value="P:lipid catabolic process"/>
    <property type="evidence" value="ECO:0007669"/>
    <property type="project" value="InterPro"/>
</dbReference>
<evidence type="ECO:0000256" key="1">
    <source>
        <dbReference type="SAM" id="SignalP"/>
    </source>
</evidence>
<dbReference type="GO" id="GO:0008047">
    <property type="term" value="F:enzyme activator activity"/>
    <property type="evidence" value="ECO:0007669"/>
    <property type="project" value="InterPro"/>
</dbReference>
<feature type="chain" id="PRO_5012307716" evidence="1">
    <location>
        <begin position="23"/>
        <end position="112"/>
    </location>
</feature>
<dbReference type="Gene3D" id="2.10.80.10">
    <property type="entry name" value="Lipase, subunit A"/>
    <property type="match status" value="1"/>
</dbReference>
<dbReference type="PANTHER" id="PTHR10041:SF5">
    <property type="entry name" value="LEUCINE-RICH COLIPASE-LIKE PROTEIN 1"/>
    <property type="match status" value="1"/>
</dbReference>
<sequence length="112" mass="13122">MQYTLEVTFVLLLAIRAFQTEAYRSYFQEEWGFPQQYHNKGYGRNCKNSSECRQGLCCVRKNSQGSCQPLASPGRPCSNEQIKGNCYEDHCPCIFGYDYCQNGFCRYHKWLE</sequence>
<dbReference type="PANTHER" id="PTHR10041">
    <property type="entry name" value="COLIPASE"/>
    <property type="match status" value="1"/>
</dbReference>
<proteinExistence type="predicted"/>
<accession>A0A224YLN8</accession>
<reference evidence="2" key="1">
    <citation type="journal article" date="2017" name="Parasit. Vectors">
        <title>Sialotranscriptomics of Rhipicephalus zambeziensis reveals intricate expression profiles of secretory proteins and suggests tight temporal transcriptional regulation during blood-feeding.</title>
        <authorList>
            <person name="de Castro M.H."/>
            <person name="de Klerk D."/>
            <person name="Pienaar R."/>
            <person name="Rees D.J.G."/>
            <person name="Mans B.J."/>
        </authorList>
    </citation>
    <scope>NUCLEOTIDE SEQUENCE</scope>
    <source>
        <tissue evidence="2">Salivary glands</tissue>
    </source>
</reference>
<keyword evidence="1" id="KW-0732">Signal</keyword>
<organism evidence="2">
    <name type="scientific">Rhipicephalus zambeziensis</name>
    <dbReference type="NCBI Taxonomy" id="60191"/>
    <lineage>
        <taxon>Eukaryota</taxon>
        <taxon>Metazoa</taxon>
        <taxon>Ecdysozoa</taxon>
        <taxon>Arthropoda</taxon>
        <taxon>Chelicerata</taxon>
        <taxon>Arachnida</taxon>
        <taxon>Acari</taxon>
        <taxon>Parasitiformes</taxon>
        <taxon>Ixodida</taxon>
        <taxon>Ixodoidea</taxon>
        <taxon>Ixodidae</taxon>
        <taxon>Rhipicephalinae</taxon>
        <taxon>Rhipicephalus</taxon>
        <taxon>Rhipicephalus</taxon>
    </lineage>
</organism>
<dbReference type="InterPro" id="IPR001981">
    <property type="entry name" value="Colipase"/>
</dbReference>
<dbReference type="GO" id="GO:0007586">
    <property type="term" value="P:digestion"/>
    <property type="evidence" value="ECO:0007669"/>
    <property type="project" value="InterPro"/>
</dbReference>
<feature type="signal peptide" evidence="1">
    <location>
        <begin position="1"/>
        <end position="22"/>
    </location>
</feature>